<dbReference type="NCBIfam" id="TIGR01549">
    <property type="entry name" value="HAD-SF-IA-v1"/>
    <property type="match status" value="1"/>
</dbReference>
<keyword evidence="6" id="KW-1185">Reference proteome</keyword>
<dbReference type="SFLD" id="SFLDS00003">
    <property type="entry name" value="Haloacid_Dehalogenase"/>
    <property type="match status" value="1"/>
</dbReference>
<dbReference type="AlphaFoldDB" id="A0A6M8HT60"/>
<protein>
    <recommendedName>
        <fullName evidence="4">phosphoglycolate phosphatase</fullName>
        <ecNumber evidence="4">3.1.3.18</ecNumber>
    </recommendedName>
</protein>
<dbReference type="PANTHER" id="PTHR43434">
    <property type="entry name" value="PHOSPHOGLYCOLATE PHOSPHATASE"/>
    <property type="match status" value="1"/>
</dbReference>
<comment type="catalytic activity">
    <reaction evidence="1">
        <text>2-phosphoglycolate + H2O = glycolate + phosphate</text>
        <dbReference type="Rhea" id="RHEA:14369"/>
        <dbReference type="ChEBI" id="CHEBI:15377"/>
        <dbReference type="ChEBI" id="CHEBI:29805"/>
        <dbReference type="ChEBI" id="CHEBI:43474"/>
        <dbReference type="ChEBI" id="CHEBI:58033"/>
        <dbReference type="EC" id="3.1.3.18"/>
    </reaction>
</comment>
<dbReference type="EMBL" id="CP053708">
    <property type="protein sequence ID" value="QKE91693.1"/>
    <property type="molecule type" value="Genomic_DNA"/>
</dbReference>
<gene>
    <name evidence="5" type="ORF">HN018_18135</name>
</gene>
<dbReference type="KEGG" id="lck:HN018_18135"/>
<dbReference type="InterPro" id="IPR050155">
    <property type="entry name" value="HAD-like_hydrolase_sf"/>
</dbReference>
<dbReference type="Gene3D" id="3.40.50.1000">
    <property type="entry name" value="HAD superfamily/HAD-like"/>
    <property type="match status" value="1"/>
</dbReference>
<dbReference type="Proteomes" id="UP000500767">
    <property type="component" value="Chromosome"/>
</dbReference>
<evidence type="ECO:0000256" key="4">
    <source>
        <dbReference type="ARBA" id="ARBA00013078"/>
    </source>
</evidence>
<dbReference type="InterPro" id="IPR023214">
    <property type="entry name" value="HAD_sf"/>
</dbReference>
<dbReference type="EC" id="3.1.3.18" evidence="4"/>
<dbReference type="GO" id="GO:0006281">
    <property type="term" value="P:DNA repair"/>
    <property type="evidence" value="ECO:0007669"/>
    <property type="project" value="TreeGrafter"/>
</dbReference>
<evidence type="ECO:0000256" key="1">
    <source>
        <dbReference type="ARBA" id="ARBA00000830"/>
    </source>
</evidence>
<dbReference type="RefSeq" id="WP_171835311.1">
    <property type="nucleotide sequence ID" value="NZ_CP053708.1"/>
</dbReference>
<dbReference type="PANTHER" id="PTHR43434:SF1">
    <property type="entry name" value="PHOSPHOGLYCOLATE PHOSPHATASE"/>
    <property type="match status" value="1"/>
</dbReference>
<dbReference type="InterPro" id="IPR006439">
    <property type="entry name" value="HAD-SF_hydro_IA"/>
</dbReference>
<organism evidence="5 6">
    <name type="scientific">Lichenicola cladoniae</name>
    <dbReference type="NCBI Taxonomy" id="1484109"/>
    <lineage>
        <taxon>Bacteria</taxon>
        <taxon>Pseudomonadati</taxon>
        <taxon>Pseudomonadota</taxon>
        <taxon>Alphaproteobacteria</taxon>
        <taxon>Acetobacterales</taxon>
        <taxon>Acetobacteraceae</taxon>
        <taxon>Lichenicola</taxon>
    </lineage>
</organism>
<dbReference type="GO" id="GO:0005829">
    <property type="term" value="C:cytosol"/>
    <property type="evidence" value="ECO:0007669"/>
    <property type="project" value="TreeGrafter"/>
</dbReference>
<reference evidence="5 6" key="1">
    <citation type="journal article" date="2014" name="World J. Microbiol. Biotechnol.">
        <title>Biodiversity and physiological characteristics of Antarctic and Arctic lichens-associated bacteria.</title>
        <authorList>
            <person name="Lee Y.M."/>
            <person name="Kim E.H."/>
            <person name="Lee H.K."/>
            <person name="Hong S.G."/>
        </authorList>
    </citation>
    <scope>NUCLEOTIDE SEQUENCE [LARGE SCALE GENOMIC DNA]</scope>
    <source>
        <strain evidence="5 6">PAMC 26569</strain>
    </source>
</reference>
<evidence type="ECO:0000313" key="5">
    <source>
        <dbReference type="EMBL" id="QKE91693.1"/>
    </source>
</evidence>
<comment type="pathway">
    <text evidence="2">Organic acid metabolism; glycolate biosynthesis; glycolate from 2-phosphoglycolate: step 1/1.</text>
</comment>
<evidence type="ECO:0000256" key="2">
    <source>
        <dbReference type="ARBA" id="ARBA00004818"/>
    </source>
</evidence>
<dbReference type="SUPFAM" id="SSF56784">
    <property type="entry name" value="HAD-like"/>
    <property type="match status" value="1"/>
</dbReference>
<evidence type="ECO:0000313" key="6">
    <source>
        <dbReference type="Proteomes" id="UP000500767"/>
    </source>
</evidence>
<accession>A0A6M8HT60</accession>
<dbReference type="Gene3D" id="1.10.150.240">
    <property type="entry name" value="Putative phosphatase, domain 2"/>
    <property type="match status" value="1"/>
</dbReference>
<name>A0A6M8HT60_9PROT</name>
<dbReference type="InterPro" id="IPR036412">
    <property type="entry name" value="HAD-like_sf"/>
</dbReference>
<sequence length="218" mass="23173">MLKAIVFDLDGTLVDSAPDIAWGINQMLAEYALPAQPVGVIEKLIGEGASVLVTKLYAELGVAVDAQRIDADTASYLAHYRLRPVADSTLYADAAEALPAFRNAGLRLGVCTNKNQDLAEVVLDRLGLGPSIEVVVGSDTTPHRKPHPAPLLHTLDLLGVAAEHAVFIGDTRIDRDCAAAAGVRCLIVDWGTGPSVDVPPANRLRRFSDLLRDAVLHG</sequence>
<keyword evidence="5" id="KW-0378">Hydrolase</keyword>
<dbReference type="Pfam" id="PF13419">
    <property type="entry name" value="HAD_2"/>
    <property type="match status" value="1"/>
</dbReference>
<dbReference type="GO" id="GO:0008967">
    <property type="term" value="F:phosphoglycolate phosphatase activity"/>
    <property type="evidence" value="ECO:0007669"/>
    <property type="project" value="UniProtKB-EC"/>
</dbReference>
<comment type="similarity">
    <text evidence="3">Belongs to the HAD-like hydrolase superfamily. CbbY/CbbZ/Gph/YieH family.</text>
</comment>
<dbReference type="SFLD" id="SFLDG01129">
    <property type="entry name" value="C1.5:_HAD__Beta-PGM__Phosphata"/>
    <property type="match status" value="1"/>
</dbReference>
<dbReference type="InterPro" id="IPR041492">
    <property type="entry name" value="HAD_2"/>
</dbReference>
<evidence type="ECO:0000256" key="3">
    <source>
        <dbReference type="ARBA" id="ARBA00006171"/>
    </source>
</evidence>
<dbReference type="PRINTS" id="PR00413">
    <property type="entry name" value="HADHALOGNASE"/>
</dbReference>
<proteinExistence type="inferred from homology"/>
<dbReference type="InterPro" id="IPR023198">
    <property type="entry name" value="PGP-like_dom2"/>
</dbReference>
<dbReference type="SFLD" id="SFLDG01135">
    <property type="entry name" value="C1.5.6:_HAD__Beta-PGM__Phospha"/>
    <property type="match status" value="1"/>
</dbReference>